<gene>
    <name evidence="2" type="ORF">ASIM_LOCUS2161</name>
</gene>
<dbReference type="AlphaFoldDB" id="A0A0M3J428"/>
<feature type="compositionally biased region" description="Polar residues" evidence="1">
    <location>
        <begin position="1"/>
        <end position="11"/>
    </location>
</feature>
<evidence type="ECO:0000256" key="1">
    <source>
        <dbReference type="SAM" id="MobiDB-lite"/>
    </source>
</evidence>
<organism evidence="4">
    <name type="scientific">Anisakis simplex</name>
    <name type="common">Herring worm</name>
    <dbReference type="NCBI Taxonomy" id="6269"/>
    <lineage>
        <taxon>Eukaryota</taxon>
        <taxon>Metazoa</taxon>
        <taxon>Ecdysozoa</taxon>
        <taxon>Nematoda</taxon>
        <taxon>Chromadorea</taxon>
        <taxon>Rhabditida</taxon>
        <taxon>Spirurina</taxon>
        <taxon>Ascaridomorpha</taxon>
        <taxon>Ascaridoidea</taxon>
        <taxon>Anisakidae</taxon>
        <taxon>Anisakis</taxon>
        <taxon>Anisakis simplex complex</taxon>
    </lineage>
</organism>
<evidence type="ECO:0000313" key="3">
    <source>
        <dbReference type="Proteomes" id="UP000267096"/>
    </source>
</evidence>
<protein>
    <submittedName>
        <fullName evidence="2 4">Uncharacterized protein</fullName>
    </submittedName>
</protein>
<dbReference type="Proteomes" id="UP000267096">
    <property type="component" value="Unassembled WGS sequence"/>
</dbReference>
<dbReference type="OrthoDB" id="10356513at2759"/>
<name>A0A0M3J428_ANISI</name>
<accession>A0A0M3J428</accession>
<feature type="compositionally biased region" description="Polar residues" evidence="1">
    <location>
        <begin position="20"/>
        <end position="32"/>
    </location>
</feature>
<feature type="region of interest" description="Disordered" evidence="1">
    <location>
        <begin position="1"/>
        <end position="36"/>
    </location>
</feature>
<keyword evidence="3" id="KW-1185">Reference proteome</keyword>
<evidence type="ECO:0000313" key="2">
    <source>
        <dbReference type="EMBL" id="VDK19690.1"/>
    </source>
</evidence>
<sequence length="65" mass="7128">MSSAKGDTKNVNIPRHRTESTASTDSDVTGTSVPERRFSLSKMLGRRTSVEDAYKKYAQFTTNGG</sequence>
<reference evidence="2 3" key="2">
    <citation type="submission" date="2018-11" db="EMBL/GenBank/DDBJ databases">
        <authorList>
            <consortium name="Pathogen Informatics"/>
        </authorList>
    </citation>
    <scope>NUCLEOTIDE SEQUENCE [LARGE SCALE GENOMIC DNA]</scope>
</reference>
<evidence type="ECO:0000313" key="4">
    <source>
        <dbReference type="WBParaSite" id="ASIM_0000229501-mRNA-1"/>
    </source>
</evidence>
<reference evidence="4" key="1">
    <citation type="submission" date="2017-02" db="UniProtKB">
        <authorList>
            <consortium name="WormBaseParasite"/>
        </authorList>
    </citation>
    <scope>IDENTIFICATION</scope>
</reference>
<proteinExistence type="predicted"/>
<dbReference type="EMBL" id="UYRR01002765">
    <property type="protein sequence ID" value="VDK19690.1"/>
    <property type="molecule type" value="Genomic_DNA"/>
</dbReference>
<dbReference type="WBParaSite" id="ASIM_0000229501-mRNA-1">
    <property type="protein sequence ID" value="ASIM_0000229501-mRNA-1"/>
    <property type="gene ID" value="ASIM_0000229501"/>
</dbReference>